<reference evidence="2" key="2">
    <citation type="submission" date="2023-01" db="EMBL/GenBank/DDBJ databases">
        <authorList>
            <person name="Petersen C."/>
        </authorList>
    </citation>
    <scope>NUCLEOTIDE SEQUENCE</scope>
    <source>
        <strain evidence="2">IBT 17514</strain>
    </source>
</reference>
<dbReference type="PANTHER" id="PTHR28307">
    <property type="entry name" value="PROTEIN PAL1"/>
    <property type="match status" value="1"/>
</dbReference>
<dbReference type="Pfam" id="PF08316">
    <property type="entry name" value="Pal1"/>
    <property type="match status" value="1"/>
</dbReference>
<feature type="compositionally biased region" description="Basic and acidic residues" evidence="1">
    <location>
        <begin position="461"/>
        <end position="475"/>
    </location>
</feature>
<feature type="compositionally biased region" description="Basic and acidic residues" evidence="1">
    <location>
        <begin position="87"/>
        <end position="99"/>
    </location>
</feature>
<accession>A0AAD6HRW6</accession>
<name>A0AAD6HRW6_9EURO</name>
<feature type="compositionally biased region" description="Polar residues" evidence="1">
    <location>
        <begin position="404"/>
        <end position="416"/>
    </location>
</feature>
<feature type="compositionally biased region" description="Polar residues" evidence="1">
    <location>
        <begin position="68"/>
        <end position="86"/>
    </location>
</feature>
<reference evidence="2" key="1">
    <citation type="journal article" date="2023" name="IMA Fungus">
        <title>Comparative genomic study of the Penicillium genus elucidates a diverse pangenome and 15 lateral gene transfer events.</title>
        <authorList>
            <person name="Petersen C."/>
            <person name="Sorensen T."/>
            <person name="Nielsen M.R."/>
            <person name="Sondergaard T.E."/>
            <person name="Sorensen J.L."/>
            <person name="Fitzpatrick D.A."/>
            <person name="Frisvad J.C."/>
            <person name="Nielsen K.L."/>
        </authorList>
    </citation>
    <scope>NUCLEOTIDE SEQUENCE</scope>
    <source>
        <strain evidence="2">IBT 17514</strain>
    </source>
</reference>
<keyword evidence="3" id="KW-1185">Reference proteome</keyword>
<comment type="caution">
    <text evidence="2">The sequence shown here is derived from an EMBL/GenBank/DDBJ whole genome shotgun (WGS) entry which is preliminary data.</text>
</comment>
<dbReference type="InterPro" id="IPR013226">
    <property type="entry name" value="Pal1"/>
</dbReference>
<feature type="compositionally biased region" description="Basic and acidic residues" evidence="1">
    <location>
        <begin position="139"/>
        <end position="154"/>
    </location>
</feature>
<dbReference type="Proteomes" id="UP001215712">
    <property type="component" value="Unassembled WGS sequence"/>
</dbReference>
<evidence type="ECO:0000313" key="3">
    <source>
        <dbReference type="Proteomes" id="UP001215712"/>
    </source>
</evidence>
<organism evidence="2 3">
    <name type="scientific">Penicillium malachiteum</name>
    <dbReference type="NCBI Taxonomy" id="1324776"/>
    <lineage>
        <taxon>Eukaryota</taxon>
        <taxon>Fungi</taxon>
        <taxon>Dikarya</taxon>
        <taxon>Ascomycota</taxon>
        <taxon>Pezizomycotina</taxon>
        <taxon>Eurotiomycetes</taxon>
        <taxon>Eurotiomycetidae</taxon>
        <taxon>Eurotiales</taxon>
        <taxon>Aspergillaceae</taxon>
        <taxon>Penicillium</taxon>
    </lineage>
</organism>
<proteinExistence type="predicted"/>
<gene>
    <name evidence="2" type="ORF">N7493_002467</name>
</gene>
<sequence length="502" mass="54581">MNAPPALGYPPGVSLATGNQNSPTAASFGSNNPFRNRALSPATTASGASARPERPRSTNPFLDDTDALSPQSAPGMSTGGTMFSPTERSDTTSHTRDLFENLSIKPTATVAAVPAPAPGSQSNGRAPFPDARNPASRSRPQDRTSGRRESKPKDPLNIFADPPSLSKASTMGPSGKSSSRRPRRNSESSVMDRASKLFDDEDEKRRRERRRERERRGDKPRSSRKDRRLDIIDKLDVTSIYGTGMFHHDGPFDACNPHRNRKGVRTAPMQAFPKNSTNMALGGSGPNNSNIDLNQFHGRSAEGYNDFNTGLQRNQETVSFDAKANLDPVHGSESMGLGTSTFLDGAPASRSAIARHEVEAENQLNANGGLQRKKSLAQRLRGRSGTGRVAPGRVGSPLEPTLSPPQQGSSHSATSRGTERNPFFQDYDEEWDKKGSRIAEARLESGGRYRSSSSPRQPTGLERKSTNERAYEDQQKLNAGGGGFLNRMKSLRKPRPERRTSD</sequence>
<dbReference type="EMBL" id="JAQJAN010000003">
    <property type="protein sequence ID" value="KAJ5733681.1"/>
    <property type="molecule type" value="Genomic_DNA"/>
</dbReference>
<dbReference type="PANTHER" id="PTHR28307:SF2">
    <property type="entry name" value="PROTEIN PAL1"/>
    <property type="match status" value="1"/>
</dbReference>
<evidence type="ECO:0000313" key="2">
    <source>
        <dbReference type="EMBL" id="KAJ5733681.1"/>
    </source>
</evidence>
<feature type="region of interest" description="Disordered" evidence="1">
    <location>
        <begin position="363"/>
        <end position="502"/>
    </location>
</feature>
<protein>
    <recommendedName>
        <fullName evidence="4">Pal1 cell morphology</fullName>
    </recommendedName>
</protein>
<feature type="compositionally biased region" description="Basic and acidic residues" evidence="1">
    <location>
        <begin position="431"/>
        <end position="447"/>
    </location>
</feature>
<feature type="region of interest" description="Disordered" evidence="1">
    <location>
        <begin position="1"/>
        <end position="227"/>
    </location>
</feature>
<dbReference type="GO" id="GO:0005737">
    <property type="term" value="C:cytoplasm"/>
    <property type="evidence" value="ECO:0007669"/>
    <property type="project" value="TreeGrafter"/>
</dbReference>
<evidence type="ECO:0008006" key="4">
    <source>
        <dbReference type="Google" id="ProtNLM"/>
    </source>
</evidence>
<feature type="compositionally biased region" description="Polar residues" evidence="1">
    <location>
        <begin position="16"/>
        <end position="34"/>
    </location>
</feature>
<dbReference type="AlphaFoldDB" id="A0AAD6HRW6"/>
<evidence type="ECO:0000256" key="1">
    <source>
        <dbReference type="SAM" id="MobiDB-lite"/>
    </source>
</evidence>
<feature type="compositionally biased region" description="Basic residues" evidence="1">
    <location>
        <begin position="371"/>
        <end position="382"/>
    </location>
</feature>
<feature type="compositionally biased region" description="Basic and acidic residues" evidence="1">
    <location>
        <begin position="214"/>
        <end position="227"/>
    </location>
</feature>